<organism evidence="4 5">
    <name type="scientific">Negadavirga shengliensis</name>
    <dbReference type="NCBI Taxonomy" id="1389218"/>
    <lineage>
        <taxon>Bacteria</taxon>
        <taxon>Pseudomonadati</taxon>
        <taxon>Bacteroidota</taxon>
        <taxon>Cytophagia</taxon>
        <taxon>Cytophagales</taxon>
        <taxon>Cyclobacteriaceae</taxon>
        <taxon>Negadavirga</taxon>
    </lineage>
</organism>
<protein>
    <submittedName>
        <fullName evidence="4">Uncharacterized protein</fullName>
    </submittedName>
</protein>
<keyword evidence="1" id="KW-0175">Coiled coil</keyword>
<evidence type="ECO:0000313" key="5">
    <source>
        <dbReference type="Proteomes" id="UP001595818"/>
    </source>
</evidence>
<evidence type="ECO:0000256" key="2">
    <source>
        <dbReference type="SAM" id="MobiDB-lite"/>
    </source>
</evidence>
<gene>
    <name evidence="4" type="ORF">ACFPFU_15500</name>
</gene>
<sequence>MKKLNNIFQLLTALFFGVGLVYFLTYERMWGGYPESAHVVTWLLVGLVIFLAAWGLSMWYMSNLSKKIKQLELDKKELKAMVFDLERGVKMGQIDKKIETPPDDKESSSIKPRENFK</sequence>
<keyword evidence="3" id="KW-1133">Transmembrane helix</keyword>
<feature type="region of interest" description="Disordered" evidence="2">
    <location>
        <begin position="94"/>
        <end position="117"/>
    </location>
</feature>
<evidence type="ECO:0000256" key="3">
    <source>
        <dbReference type="SAM" id="Phobius"/>
    </source>
</evidence>
<reference evidence="5" key="1">
    <citation type="journal article" date="2019" name="Int. J. Syst. Evol. Microbiol.">
        <title>The Global Catalogue of Microorganisms (GCM) 10K type strain sequencing project: providing services to taxonomists for standard genome sequencing and annotation.</title>
        <authorList>
            <consortium name="The Broad Institute Genomics Platform"/>
            <consortium name="The Broad Institute Genome Sequencing Center for Infectious Disease"/>
            <person name="Wu L."/>
            <person name="Ma J."/>
        </authorList>
    </citation>
    <scope>NUCLEOTIDE SEQUENCE [LARGE SCALE GENOMIC DNA]</scope>
    <source>
        <strain evidence="5">CGMCC 4.7466</strain>
    </source>
</reference>
<dbReference type="RefSeq" id="WP_377065682.1">
    <property type="nucleotide sequence ID" value="NZ_JBHSJJ010000008.1"/>
</dbReference>
<feature type="coiled-coil region" evidence="1">
    <location>
        <begin position="61"/>
        <end position="88"/>
    </location>
</feature>
<feature type="transmembrane region" description="Helical" evidence="3">
    <location>
        <begin position="39"/>
        <end position="61"/>
    </location>
</feature>
<name>A0ABV9T3B8_9BACT</name>
<proteinExistence type="predicted"/>
<keyword evidence="3" id="KW-0472">Membrane</keyword>
<evidence type="ECO:0000313" key="4">
    <source>
        <dbReference type="EMBL" id="MFC4873103.1"/>
    </source>
</evidence>
<accession>A0ABV9T3B8</accession>
<keyword evidence="5" id="KW-1185">Reference proteome</keyword>
<comment type="caution">
    <text evidence="4">The sequence shown here is derived from an EMBL/GenBank/DDBJ whole genome shotgun (WGS) entry which is preliminary data.</text>
</comment>
<evidence type="ECO:0000256" key="1">
    <source>
        <dbReference type="SAM" id="Coils"/>
    </source>
</evidence>
<keyword evidence="3" id="KW-0812">Transmembrane</keyword>
<dbReference type="Proteomes" id="UP001595818">
    <property type="component" value="Unassembled WGS sequence"/>
</dbReference>
<dbReference type="EMBL" id="JBHSJJ010000008">
    <property type="protein sequence ID" value="MFC4873103.1"/>
    <property type="molecule type" value="Genomic_DNA"/>
</dbReference>